<accession>A0A2P5XF41</accession>
<reference evidence="1 2" key="1">
    <citation type="submission" date="2015-01" db="EMBL/GenBank/DDBJ databases">
        <title>Genome of allotetraploid Gossypium barbadense reveals genomic plasticity and fiber elongation in cotton evolution.</title>
        <authorList>
            <person name="Chen X."/>
            <person name="Liu X."/>
            <person name="Zhao B."/>
            <person name="Zheng H."/>
            <person name="Hu Y."/>
            <person name="Lu G."/>
            <person name="Yang C."/>
            <person name="Chen J."/>
            <person name="Shan C."/>
            <person name="Zhang L."/>
            <person name="Zhou Y."/>
            <person name="Wang L."/>
            <person name="Guo W."/>
            <person name="Bai Y."/>
            <person name="Ruan J."/>
            <person name="Shangguan X."/>
            <person name="Mao Y."/>
            <person name="Jiang J."/>
            <person name="Zhu Y."/>
            <person name="Lei J."/>
            <person name="Kang H."/>
            <person name="Chen S."/>
            <person name="He X."/>
            <person name="Wang R."/>
            <person name="Wang Y."/>
            <person name="Chen J."/>
            <person name="Wang L."/>
            <person name="Yu S."/>
            <person name="Wang B."/>
            <person name="Wei J."/>
            <person name="Song S."/>
            <person name="Lu X."/>
            <person name="Gao Z."/>
            <person name="Gu W."/>
            <person name="Deng X."/>
            <person name="Ma D."/>
            <person name="Wang S."/>
            <person name="Liang W."/>
            <person name="Fang L."/>
            <person name="Cai C."/>
            <person name="Zhu X."/>
            <person name="Zhou B."/>
            <person name="Zhang Y."/>
            <person name="Chen Z."/>
            <person name="Xu S."/>
            <person name="Zhu R."/>
            <person name="Wang S."/>
            <person name="Zhang T."/>
            <person name="Zhao G."/>
        </authorList>
    </citation>
    <scope>NUCLEOTIDE SEQUENCE [LARGE SCALE GENOMIC DNA]</scope>
    <source>
        <strain evidence="2">cv. Xinhai21</strain>
        <tissue evidence="1">Leaf</tissue>
    </source>
</reference>
<dbReference type="EMBL" id="KZ665026">
    <property type="protein sequence ID" value="PPS01922.1"/>
    <property type="molecule type" value="Genomic_DNA"/>
</dbReference>
<evidence type="ECO:0000313" key="1">
    <source>
        <dbReference type="EMBL" id="PPS01922.1"/>
    </source>
</evidence>
<dbReference type="Proteomes" id="UP000239757">
    <property type="component" value="Unassembled WGS sequence"/>
</dbReference>
<gene>
    <name evidence="1" type="ORF">GOBAR_AA18739</name>
</gene>
<organism evidence="1 2">
    <name type="scientific">Gossypium barbadense</name>
    <name type="common">Sea Island cotton</name>
    <name type="synonym">Hibiscus barbadensis</name>
    <dbReference type="NCBI Taxonomy" id="3634"/>
    <lineage>
        <taxon>Eukaryota</taxon>
        <taxon>Viridiplantae</taxon>
        <taxon>Streptophyta</taxon>
        <taxon>Embryophyta</taxon>
        <taxon>Tracheophyta</taxon>
        <taxon>Spermatophyta</taxon>
        <taxon>Magnoliopsida</taxon>
        <taxon>eudicotyledons</taxon>
        <taxon>Gunneridae</taxon>
        <taxon>Pentapetalae</taxon>
        <taxon>rosids</taxon>
        <taxon>malvids</taxon>
        <taxon>Malvales</taxon>
        <taxon>Malvaceae</taxon>
        <taxon>Malvoideae</taxon>
        <taxon>Gossypium</taxon>
    </lineage>
</organism>
<sequence>MVVGARRNDSGGLMGQLGDDGGSGRWFDGVCAYKKRSKGKKKGKGEGVRGTKGEESMERRVSVWWLKEMGEGVAHDRFRYDRGSGEARERVVVVCGLKEKSGR</sequence>
<proteinExistence type="predicted"/>
<dbReference type="AlphaFoldDB" id="A0A2P5XF41"/>
<protein>
    <submittedName>
        <fullName evidence="1">Uncharacterized protein</fullName>
    </submittedName>
</protein>
<name>A0A2P5XF41_GOSBA</name>
<evidence type="ECO:0000313" key="2">
    <source>
        <dbReference type="Proteomes" id="UP000239757"/>
    </source>
</evidence>